<dbReference type="RefSeq" id="WP_036687728.1">
    <property type="nucleotide sequence ID" value="NZ_CP009428.1"/>
</dbReference>
<gene>
    <name evidence="2" type="ORF">BJP51_11010</name>
</gene>
<dbReference type="EMBL" id="MKQP01000111">
    <property type="protein sequence ID" value="OMD19849.1"/>
    <property type="molecule type" value="Genomic_DNA"/>
</dbReference>
<keyword evidence="1" id="KW-0472">Membrane</keyword>
<feature type="transmembrane region" description="Helical" evidence="1">
    <location>
        <begin position="6"/>
        <end position="25"/>
    </location>
</feature>
<feature type="transmembrane region" description="Helical" evidence="1">
    <location>
        <begin position="46"/>
        <end position="66"/>
    </location>
</feature>
<name>A0A1R0WRL9_9BACL</name>
<evidence type="ECO:0000256" key="1">
    <source>
        <dbReference type="SAM" id="Phobius"/>
    </source>
</evidence>
<dbReference type="GeneID" id="31571878"/>
<dbReference type="Pfam" id="PF17247">
    <property type="entry name" value="DUF5316"/>
    <property type="match status" value="1"/>
</dbReference>
<evidence type="ECO:0000313" key="3">
    <source>
        <dbReference type="Proteomes" id="UP000187465"/>
    </source>
</evidence>
<organism evidence="2 3">
    <name type="scientific">Paenibacillus odorifer</name>
    <dbReference type="NCBI Taxonomy" id="189426"/>
    <lineage>
        <taxon>Bacteria</taxon>
        <taxon>Bacillati</taxon>
        <taxon>Bacillota</taxon>
        <taxon>Bacilli</taxon>
        <taxon>Bacillales</taxon>
        <taxon>Paenibacillaceae</taxon>
        <taxon>Paenibacillus</taxon>
    </lineage>
</organism>
<protein>
    <submittedName>
        <fullName evidence="2">Uncharacterized protein</fullName>
    </submittedName>
</protein>
<dbReference type="AlphaFoldDB" id="A0A1R0WRL9"/>
<keyword evidence="1" id="KW-0812">Transmembrane</keyword>
<proteinExistence type="predicted"/>
<dbReference type="InterPro" id="IPR035167">
    <property type="entry name" value="DUF5316"/>
</dbReference>
<evidence type="ECO:0000313" key="2">
    <source>
        <dbReference type="EMBL" id="OMD19849.1"/>
    </source>
</evidence>
<comment type="caution">
    <text evidence="2">The sequence shown here is derived from an EMBL/GenBank/DDBJ whole genome shotgun (WGS) entry which is preliminary data.</text>
</comment>
<sequence length="67" mass="7146">MQIFIYIGLGFFIISGICVGAFTTGTQQRGNFYSESKQDRKAKNKVANGSALGGLISLAIAGILYLL</sequence>
<dbReference type="Proteomes" id="UP000187465">
    <property type="component" value="Unassembled WGS sequence"/>
</dbReference>
<dbReference type="KEGG" id="pod:PODO_16985"/>
<reference evidence="2 3" key="1">
    <citation type="submission" date="2016-10" db="EMBL/GenBank/DDBJ databases">
        <title>Paenibacillus species isolates.</title>
        <authorList>
            <person name="Beno S.M."/>
        </authorList>
    </citation>
    <scope>NUCLEOTIDE SEQUENCE [LARGE SCALE GENOMIC DNA]</scope>
    <source>
        <strain evidence="2 3">FSL H7-0604</strain>
    </source>
</reference>
<accession>A0A1R0WRL9</accession>
<keyword evidence="1" id="KW-1133">Transmembrane helix</keyword>